<dbReference type="EMBL" id="OX459125">
    <property type="protein sequence ID" value="CAI9115618.1"/>
    <property type="molecule type" value="Genomic_DNA"/>
</dbReference>
<proteinExistence type="inferred from homology"/>
<sequence length="436" mass="50399">MGSLDTLLGGLRTAQDALLDVLNLGKLKTKWLLKSWLFQSFNGLVVISSLLFFLGAIFSAYFYVFPAYQPVTVIVDNEDVFTSDIGMIPLSNNETIDDINTECNVFDGRWVSDESYPLYNGSQCPFTERGFNCLANGRRDQEYLRWRWQPKSCDIPRFDANVMLEWLRGKRVVFVGDSLSRTQWESMICMLMTGIDDPRSVYEINGHRITRRIRHLAVRFSSFNFTVEFYRSIFLVQPGQRPKRAPKRVKTAVQLDMLDDISDEWVHSDILVFNTGHWWTPTKLFDMGWYFQVGGKMKLGMSIPEAFNKALATWKSWIESNINTSRTRVFFRTFEATHWGGVESRKNCEVTRQPMSRIDGMDKHPYSDAIIRITKNVSVPVTVLHVTPMGAFRSDAHVGTWSDNPRIRDCSHWCLPGVPDMWNELLFSNLLSYQRP</sequence>
<keyword evidence="3 7" id="KW-0812">Transmembrane</keyword>
<organism evidence="10 11">
    <name type="scientific">Oldenlandia corymbosa var. corymbosa</name>
    <dbReference type="NCBI Taxonomy" id="529605"/>
    <lineage>
        <taxon>Eukaryota</taxon>
        <taxon>Viridiplantae</taxon>
        <taxon>Streptophyta</taxon>
        <taxon>Embryophyta</taxon>
        <taxon>Tracheophyta</taxon>
        <taxon>Spermatophyta</taxon>
        <taxon>Magnoliopsida</taxon>
        <taxon>eudicotyledons</taxon>
        <taxon>Gunneridae</taxon>
        <taxon>Pentapetalae</taxon>
        <taxon>asterids</taxon>
        <taxon>lamiids</taxon>
        <taxon>Gentianales</taxon>
        <taxon>Rubiaceae</taxon>
        <taxon>Rubioideae</taxon>
        <taxon>Spermacoceae</taxon>
        <taxon>Hedyotis-Oldenlandia complex</taxon>
        <taxon>Oldenlandia</taxon>
    </lineage>
</organism>
<dbReference type="GO" id="GO:0016413">
    <property type="term" value="F:O-acetyltransferase activity"/>
    <property type="evidence" value="ECO:0007669"/>
    <property type="project" value="InterPro"/>
</dbReference>
<keyword evidence="11" id="KW-1185">Reference proteome</keyword>
<evidence type="ECO:0000313" key="10">
    <source>
        <dbReference type="EMBL" id="CAI9115618.1"/>
    </source>
</evidence>
<evidence type="ECO:0000256" key="6">
    <source>
        <dbReference type="ARBA" id="ARBA00023136"/>
    </source>
</evidence>
<feature type="domain" description="Trichome birefringence-like N-terminal" evidence="9">
    <location>
        <begin position="102"/>
        <end position="154"/>
    </location>
</feature>
<protein>
    <submittedName>
        <fullName evidence="10">OLC1v1016572C1</fullName>
    </submittedName>
</protein>
<accession>A0AAV1E7J6</accession>
<reference evidence="10" key="1">
    <citation type="submission" date="2023-03" db="EMBL/GenBank/DDBJ databases">
        <authorList>
            <person name="Julca I."/>
        </authorList>
    </citation>
    <scope>NUCLEOTIDE SEQUENCE</scope>
</reference>
<evidence type="ECO:0000313" key="11">
    <source>
        <dbReference type="Proteomes" id="UP001161247"/>
    </source>
</evidence>
<evidence type="ECO:0000256" key="3">
    <source>
        <dbReference type="ARBA" id="ARBA00022692"/>
    </source>
</evidence>
<dbReference type="PANTHER" id="PTHR32285">
    <property type="entry name" value="PROTEIN TRICHOME BIREFRINGENCE-LIKE 9-RELATED"/>
    <property type="match status" value="1"/>
</dbReference>
<dbReference type="AlphaFoldDB" id="A0AAV1E7J6"/>
<dbReference type="Pfam" id="PF14416">
    <property type="entry name" value="PMR5N"/>
    <property type="match status" value="1"/>
</dbReference>
<evidence type="ECO:0000259" key="8">
    <source>
        <dbReference type="Pfam" id="PF13839"/>
    </source>
</evidence>
<dbReference type="InterPro" id="IPR029962">
    <property type="entry name" value="TBL"/>
</dbReference>
<keyword evidence="6 7" id="KW-0472">Membrane</keyword>
<gene>
    <name evidence="10" type="ORF">OLC1_LOCUS22109</name>
</gene>
<dbReference type="GO" id="GO:0005794">
    <property type="term" value="C:Golgi apparatus"/>
    <property type="evidence" value="ECO:0007669"/>
    <property type="project" value="TreeGrafter"/>
</dbReference>
<evidence type="ECO:0000256" key="5">
    <source>
        <dbReference type="ARBA" id="ARBA00022989"/>
    </source>
</evidence>
<dbReference type="InterPro" id="IPR026057">
    <property type="entry name" value="TBL_C"/>
</dbReference>
<dbReference type="GO" id="GO:0016020">
    <property type="term" value="C:membrane"/>
    <property type="evidence" value="ECO:0007669"/>
    <property type="project" value="UniProtKB-SubCell"/>
</dbReference>
<dbReference type="Pfam" id="PF13839">
    <property type="entry name" value="PC-Esterase"/>
    <property type="match status" value="1"/>
</dbReference>
<feature type="transmembrane region" description="Helical" evidence="7">
    <location>
        <begin position="36"/>
        <end position="64"/>
    </location>
</feature>
<comment type="subcellular location">
    <subcellularLocation>
        <location evidence="1">Membrane</location>
        <topology evidence="1">Single-pass membrane protein</topology>
    </subcellularLocation>
</comment>
<comment type="similarity">
    <text evidence="2">Belongs to the PC-esterase family. TBL subfamily.</text>
</comment>
<name>A0AAV1E7J6_OLDCO</name>
<evidence type="ECO:0000256" key="1">
    <source>
        <dbReference type="ARBA" id="ARBA00004167"/>
    </source>
</evidence>
<dbReference type="Proteomes" id="UP001161247">
    <property type="component" value="Chromosome 8"/>
</dbReference>
<feature type="domain" description="Trichome birefringence-like C-terminal" evidence="8">
    <location>
        <begin position="155"/>
        <end position="428"/>
    </location>
</feature>
<evidence type="ECO:0000256" key="7">
    <source>
        <dbReference type="SAM" id="Phobius"/>
    </source>
</evidence>
<keyword evidence="5 7" id="KW-1133">Transmembrane helix</keyword>
<evidence type="ECO:0000256" key="4">
    <source>
        <dbReference type="ARBA" id="ARBA00022968"/>
    </source>
</evidence>
<keyword evidence="4" id="KW-0735">Signal-anchor</keyword>
<evidence type="ECO:0000256" key="2">
    <source>
        <dbReference type="ARBA" id="ARBA00007727"/>
    </source>
</evidence>
<dbReference type="InterPro" id="IPR025846">
    <property type="entry name" value="TBL_N"/>
</dbReference>
<evidence type="ECO:0000259" key="9">
    <source>
        <dbReference type="Pfam" id="PF14416"/>
    </source>
</evidence>
<dbReference type="PANTHER" id="PTHR32285:SF63">
    <property type="entry name" value="OS01G0880400 PROTEIN"/>
    <property type="match status" value="1"/>
</dbReference>